<dbReference type="InParanoid" id="A0A7R8YRM7"/>
<dbReference type="EC" id="6.2.1.2" evidence="4"/>
<dbReference type="OrthoDB" id="10253115at2759"/>
<evidence type="ECO:0000256" key="5">
    <source>
        <dbReference type="ARBA" id="ARBA00039638"/>
    </source>
</evidence>
<dbReference type="PANTHER" id="PTHR43201">
    <property type="entry name" value="ACYL-COA SYNTHETASE"/>
    <property type="match status" value="1"/>
</dbReference>
<dbReference type="SUPFAM" id="SSF56801">
    <property type="entry name" value="Acetyl-CoA synthetase-like"/>
    <property type="match status" value="1"/>
</dbReference>
<dbReference type="InterPro" id="IPR045851">
    <property type="entry name" value="AMP-bd_C_sf"/>
</dbReference>
<protein>
    <recommendedName>
        <fullName evidence="5">Medium-chain acyl-CoA ligase ACSF2, mitochondrial</fullName>
        <ecNumber evidence="4">6.2.1.2</ecNumber>
    </recommendedName>
</protein>
<evidence type="ECO:0000259" key="9">
    <source>
        <dbReference type="Pfam" id="PF13193"/>
    </source>
</evidence>
<evidence type="ECO:0000256" key="1">
    <source>
        <dbReference type="ARBA" id="ARBA00006432"/>
    </source>
</evidence>
<name>A0A7R8YRM7_HERIL</name>
<evidence type="ECO:0000256" key="6">
    <source>
        <dbReference type="ARBA" id="ARBA00047319"/>
    </source>
</evidence>
<comment type="catalytic activity">
    <reaction evidence="7">
        <text>a medium-chain fatty acid + ATP + CoA = a medium-chain fatty acyl-CoA + AMP + diphosphate</text>
        <dbReference type="Rhea" id="RHEA:48340"/>
        <dbReference type="ChEBI" id="CHEBI:30616"/>
        <dbReference type="ChEBI" id="CHEBI:33019"/>
        <dbReference type="ChEBI" id="CHEBI:57287"/>
        <dbReference type="ChEBI" id="CHEBI:59558"/>
        <dbReference type="ChEBI" id="CHEBI:90546"/>
        <dbReference type="ChEBI" id="CHEBI:456215"/>
        <dbReference type="EC" id="6.2.1.2"/>
    </reaction>
</comment>
<accession>A0A7R8YRM7</accession>
<dbReference type="AlphaFoldDB" id="A0A7R8YRM7"/>
<dbReference type="FunFam" id="3.30.300.30:FF:000008">
    <property type="entry name" value="2,3-dihydroxybenzoate-AMP ligase"/>
    <property type="match status" value="1"/>
</dbReference>
<reference evidence="10 11" key="1">
    <citation type="submission" date="2020-11" db="EMBL/GenBank/DDBJ databases">
        <authorList>
            <person name="Wallbank WR R."/>
            <person name="Pardo Diaz C."/>
            <person name="Kozak K."/>
            <person name="Martin S."/>
            <person name="Jiggins C."/>
            <person name="Moest M."/>
            <person name="Warren A I."/>
            <person name="Generalovic N T."/>
            <person name="Byers J.R.P. K."/>
            <person name="Montejo-Kovacevich G."/>
            <person name="Yen C E."/>
        </authorList>
    </citation>
    <scope>NUCLEOTIDE SEQUENCE [LARGE SCALE GENOMIC DNA]</scope>
</reference>
<feature type="domain" description="AMP-binding enzyme C-terminal" evidence="9">
    <location>
        <begin position="496"/>
        <end position="572"/>
    </location>
</feature>
<organism evidence="10 11">
    <name type="scientific">Hermetia illucens</name>
    <name type="common">Black soldier fly</name>
    <dbReference type="NCBI Taxonomy" id="343691"/>
    <lineage>
        <taxon>Eukaryota</taxon>
        <taxon>Metazoa</taxon>
        <taxon>Ecdysozoa</taxon>
        <taxon>Arthropoda</taxon>
        <taxon>Hexapoda</taxon>
        <taxon>Insecta</taxon>
        <taxon>Pterygota</taxon>
        <taxon>Neoptera</taxon>
        <taxon>Endopterygota</taxon>
        <taxon>Diptera</taxon>
        <taxon>Brachycera</taxon>
        <taxon>Stratiomyomorpha</taxon>
        <taxon>Stratiomyidae</taxon>
        <taxon>Hermetiinae</taxon>
        <taxon>Hermetia</taxon>
    </lineage>
</organism>
<evidence type="ECO:0000313" key="10">
    <source>
        <dbReference type="EMBL" id="CAD7079649.1"/>
    </source>
</evidence>
<evidence type="ECO:0000256" key="7">
    <source>
        <dbReference type="ARBA" id="ARBA00048277"/>
    </source>
</evidence>
<comment type="catalytic activity">
    <reaction evidence="6">
        <text>octanoate + ATP + CoA = octanoyl-CoA + AMP + diphosphate</text>
        <dbReference type="Rhea" id="RHEA:33631"/>
        <dbReference type="ChEBI" id="CHEBI:25646"/>
        <dbReference type="ChEBI" id="CHEBI:30616"/>
        <dbReference type="ChEBI" id="CHEBI:33019"/>
        <dbReference type="ChEBI" id="CHEBI:57287"/>
        <dbReference type="ChEBI" id="CHEBI:57386"/>
        <dbReference type="ChEBI" id="CHEBI:456215"/>
    </reaction>
</comment>
<dbReference type="Gene3D" id="3.40.50.980">
    <property type="match status" value="2"/>
</dbReference>
<dbReference type="GO" id="GO:0006631">
    <property type="term" value="P:fatty acid metabolic process"/>
    <property type="evidence" value="ECO:0007669"/>
    <property type="project" value="TreeGrafter"/>
</dbReference>
<evidence type="ECO:0000256" key="4">
    <source>
        <dbReference type="ARBA" id="ARBA00039009"/>
    </source>
</evidence>
<dbReference type="PANTHER" id="PTHR43201:SF5">
    <property type="entry name" value="MEDIUM-CHAIN ACYL-COA LIGASE ACSF2, MITOCHONDRIAL"/>
    <property type="match status" value="1"/>
</dbReference>
<evidence type="ECO:0000313" key="11">
    <source>
        <dbReference type="Proteomes" id="UP000594454"/>
    </source>
</evidence>
<dbReference type="PROSITE" id="PS00455">
    <property type="entry name" value="AMP_BINDING"/>
    <property type="match status" value="1"/>
</dbReference>
<evidence type="ECO:0000259" key="8">
    <source>
        <dbReference type="Pfam" id="PF00501"/>
    </source>
</evidence>
<comment type="similarity">
    <text evidence="1">Belongs to the ATP-dependent AMP-binding enzyme family.</text>
</comment>
<dbReference type="InterPro" id="IPR020845">
    <property type="entry name" value="AMP-binding_CS"/>
</dbReference>
<dbReference type="Proteomes" id="UP000594454">
    <property type="component" value="Chromosome 1"/>
</dbReference>
<keyword evidence="2" id="KW-0436">Ligase</keyword>
<dbReference type="Pfam" id="PF13193">
    <property type="entry name" value="AMP-binding_C"/>
    <property type="match status" value="1"/>
</dbReference>
<dbReference type="Gene3D" id="3.30.300.30">
    <property type="match status" value="1"/>
</dbReference>
<dbReference type="EMBL" id="LR899009">
    <property type="protein sequence ID" value="CAD7079649.1"/>
    <property type="molecule type" value="Genomic_DNA"/>
</dbReference>
<dbReference type="InterPro" id="IPR000873">
    <property type="entry name" value="AMP-dep_synth/lig_dom"/>
</dbReference>
<evidence type="ECO:0000256" key="3">
    <source>
        <dbReference type="ARBA" id="ARBA00037247"/>
    </source>
</evidence>
<evidence type="ECO:0000256" key="2">
    <source>
        <dbReference type="ARBA" id="ARBA00022598"/>
    </source>
</evidence>
<dbReference type="Gene3D" id="2.30.38.10">
    <property type="entry name" value="Luciferase, Domain 3"/>
    <property type="match status" value="1"/>
</dbReference>
<keyword evidence="11" id="KW-1185">Reference proteome</keyword>
<feature type="domain" description="AMP-dependent synthetase/ligase" evidence="8">
    <location>
        <begin position="55"/>
        <end position="445"/>
    </location>
</feature>
<dbReference type="InterPro" id="IPR025110">
    <property type="entry name" value="AMP-bd_C"/>
</dbReference>
<dbReference type="Pfam" id="PF00501">
    <property type="entry name" value="AMP-binding"/>
    <property type="match status" value="1"/>
</dbReference>
<comment type="function">
    <text evidence="3">Acyl-CoA synthases catalyze the initial reaction in fatty acid metabolism, by forming a thioester with CoA. Has some preference toward medium-chain substrates. Plays a role in adipocyte differentiation.</text>
</comment>
<sequence length="588" mass="65655">MTLSRLNRFCVLKKLSSRLYSSSSSDSSSPLRGPSYYHHVGKEPLVYRSVGQQLELTARNYPDREGIVSVHENKRLTFSKILDQCDRLAASFKRIGLERGDRVGIWAPNYVFWYISMLAASRAGLISVGINPAFQASEVEYCINKVNLKAIVAPDVFKTTHYYDILKNICPEIGDCEPGKLSSRTAPSLKSVIINSKDKFPGAFQYEDMFNYATEDAITQIQNSQRDIQPDWPCNIQFTSGTTGHPKAAVIGHFSLVNNGIHIAQRNELNTKHHKICVQVPLFHAYGVTITILAGMPYGSTLVLPSAYFSPKDSIAAINQEKCTVIHGTPTMYVDLIKKVIDSNAILTTPEIAVTGGASCSPKLFQNIKHHLNVKKVKTVFGQTEATAVVGQSLPGETEDHVLHTVGHVTDHIEIKVIDKDGNTVPFGQPGELCIRGYLNCLGYYGDEEKTRELIGHDGWLKTGDQFILQEDGYGRIVGRLKEMVIRGGENIFPKEIEDFLNTHPDIMENHVIGVPDERMGEELCAFIRLRDGRPHLTHDDLKAFGAGKIAHFKIPRHIRIVHDFPKTVSGKIQKFKLVQQYKDSLDE</sequence>
<gene>
    <name evidence="10" type="ORF">HERILL_LOCUS2856</name>
</gene>
<dbReference type="GO" id="GO:0031956">
    <property type="term" value="F:medium-chain fatty acid-CoA ligase activity"/>
    <property type="evidence" value="ECO:0007669"/>
    <property type="project" value="UniProtKB-EC"/>
</dbReference>
<dbReference type="FunCoup" id="A0A7R8YRM7">
    <property type="interactions" value="390"/>
</dbReference>
<proteinExistence type="inferred from homology"/>
<dbReference type="OMA" id="ICCRGYN"/>